<gene>
    <name evidence="1" type="primary">aceE_5</name>
    <name evidence="1" type="ORF">NCTC10638_03241</name>
</gene>
<dbReference type="EC" id="1.2.4.1" evidence="1"/>
<keyword evidence="1" id="KW-0560">Oxidoreductase</keyword>
<name>A0A378N8D9_MANHA</name>
<dbReference type="Proteomes" id="UP000254802">
    <property type="component" value="Unassembled WGS sequence"/>
</dbReference>
<keyword evidence="1" id="KW-0670">Pyruvate</keyword>
<accession>A0A378N8D9</accession>
<dbReference type="GO" id="GO:0004739">
    <property type="term" value="F:pyruvate dehydrogenase (acetyl-transferring) activity"/>
    <property type="evidence" value="ECO:0007669"/>
    <property type="project" value="UniProtKB-EC"/>
</dbReference>
<proteinExistence type="predicted"/>
<sequence length="112" mass="12841">MPEFWQFSTVSMGLGPVNAIYQARFLKIFRKPWPKRYFGSKSICILSDGEMMKSNLKVHYHSPVCEKLNNLIFTISCNLQRLDGPVNGNGKIVQELEALFTGCGWEVIKVLW</sequence>
<dbReference type="EMBL" id="UGPN01000002">
    <property type="protein sequence ID" value="STY64066.1"/>
    <property type="molecule type" value="Genomic_DNA"/>
</dbReference>
<dbReference type="AlphaFoldDB" id="A0A378N8D9"/>
<evidence type="ECO:0000313" key="2">
    <source>
        <dbReference type="Proteomes" id="UP000254802"/>
    </source>
</evidence>
<dbReference type="PANTHER" id="PTHR43825:SF3">
    <property type="entry name" value="PYRUVATE DEHYDROGENASE E1 COMPONENT"/>
    <property type="match status" value="1"/>
</dbReference>
<evidence type="ECO:0000313" key="1">
    <source>
        <dbReference type="EMBL" id="STY64066.1"/>
    </source>
</evidence>
<protein>
    <submittedName>
        <fullName evidence="1">Pyruvate dehydrogenase E1 component</fullName>
        <ecNumber evidence="1">1.2.4.1</ecNumber>
    </submittedName>
</protein>
<dbReference type="SUPFAM" id="SSF52518">
    <property type="entry name" value="Thiamin diphosphate-binding fold (THDP-binding)"/>
    <property type="match status" value="1"/>
</dbReference>
<dbReference type="InterPro" id="IPR051157">
    <property type="entry name" value="PDH/Transketolase"/>
</dbReference>
<dbReference type="PANTHER" id="PTHR43825">
    <property type="entry name" value="PYRUVATE DEHYDROGENASE E1 COMPONENT"/>
    <property type="match status" value="1"/>
</dbReference>
<dbReference type="Gene3D" id="3.40.50.970">
    <property type="match status" value="1"/>
</dbReference>
<organism evidence="1 2">
    <name type="scientific">Mannheimia haemolytica</name>
    <name type="common">Pasteurella haemolytica</name>
    <dbReference type="NCBI Taxonomy" id="75985"/>
    <lineage>
        <taxon>Bacteria</taxon>
        <taxon>Pseudomonadati</taxon>
        <taxon>Pseudomonadota</taxon>
        <taxon>Gammaproteobacteria</taxon>
        <taxon>Pasteurellales</taxon>
        <taxon>Pasteurellaceae</taxon>
        <taxon>Mannheimia</taxon>
    </lineage>
</organism>
<reference evidence="1 2" key="1">
    <citation type="submission" date="2018-06" db="EMBL/GenBank/DDBJ databases">
        <authorList>
            <consortium name="Pathogen Informatics"/>
            <person name="Doyle S."/>
        </authorList>
    </citation>
    <scope>NUCLEOTIDE SEQUENCE [LARGE SCALE GENOMIC DNA]</scope>
    <source>
        <strain evidence="1 2">NCTC10638</strain>
    </source>
</reference>
<dbReference type="InterPro" id="IPR029061">
    <property type="entry name" value="THDP-binding"/>
</dbReference>